<dbReference type="Pfam" id="PF16198">
    <property type="entry name" value="TruB_C_2"/>
    <property type="match status" value="1"/>
</dbReference>
<name>A0A8E0M6E1_LACPA</name>
<comment type="caution">
    <text evidence="9">The sequence shown here is derived from an EMBL/GenBank/DDBJ whole genome shotgun (WGS) entry which is preliminary data.</text>
</comment>
<keyword evidence="6" id="KW-0812">Transmembrane</keyword>
<dbReference type="Gene3D" id="3.30.2350.10">
    <property type="entry name" value="Pseudouridine synthase"/>
    <property type="match status" value="1"/>
</dbReference>
<dbReference type="InterPro" id="IPR005496">
    <property type="entry name" value="Integral_membrane_TerC"/>
</dbReference>
<keyword evidence="3 5" id="KW-0819">tRNA processing</keyword>
<dbReference type="NCBIfam" id="TIGR03716">
    <property type="entry name" value="R_switched_YkoY"/>
    <property type="match status" value="1"/>
</dbReference>
<keyword evidence="6" id="KW-0472">Membrane</keyword>
<evidence type="ECO:0000256" key="5">
    <source>
        <dbReference type="HAMAP-Rule" id="MF_01080"/>
    </source>
</evidence>
<evidence type="ECO:0000256" key="4">
    <source>
        <dbReference type="ARBA" id="ARBA00023235"/>
    </source>
</evidence>
<evidence type="ECO:0000313" key="9">
    <source>
        <dbReference type="EMBL" id="EPC30648.1"/>
    </source>
</evidence>
<reference evidence="9 10" key="1">
    <citation type="journal article" date="2013" name="PLoS ONE">
        <title>Lactobacillus paracasei comparative genomics: towards species pan-genome definition and exploitation of diversity.</title>
        <authorList>
            <person name="Smokvina T."/>
            <person name="Wels M."/>
            <person name="Polka J."/>
            <person name="Chervaux C."/>
            <person name="Brisse S."/>
            <person name="Boekhorst J."/>
            <person name="van Hylckama Vlieg J.E."/>
            <person name="Siezen R.J."/>
        </authorList>
    </citation>
    <scope>NUCLEOTIDE SEQUENCE [LARGE SCALE GENOMIC DNA]</scope>
    <source>
        <strain evidence="9 10">Lpp22</strain>
    </source>
</reference>
<evidence type="ECO:0000256" key="2">
    <source>
        <dbReference type="ARBA" id="ARBA00005642"/>
    </source>
</evidence>
<dbReference type="SUPFAM" id="SSF55120">
    <property type="entry name" value="Pseudouridine synthase"/>
    <property type="match status" value="1"/>
</dbReference>
<dbReference type="PANTHER" id="PTHR13767">
    <property type="entry name" value="TRNA-PSEUDOURIDINE SYNTHASE"/>
    <property type="match status" value="1"/>
</dbReference>
<dbReference type="EMBL" id="ANMI01000071">
    <property type="protein sequence ID" value="EPC30648.1"/>
    <property type="molecule type" value="Genomic_DNA"/>
</dbReference>
<sequence length="569" mass="62471">MHGIIIIIEKGRITIKLLGALYGPFFSAHNWQLAFSVSGLVTIFSLILLECMLSVDNAVVLAAQTEQLKVESERKKALMYGMGGAYIFRFIAIGLGTYLLQFWPIKAIGAAYLVWMSASYFYEVRHPKNQRGAHGKRPHGLWGTVIQIESLDIVFSVDSILAALAVSSNPVIVLIGGCLGIFAMRLVAQVITTFIDRVPELETAAYILVGLIAIKLGLSLPMIDVKTPDWLFSVLVVLVFIWAGWRHVEHEKHHHSIYKKIKTMKGTAMNGILPLYKPTGMTSADAVYHARKILGIKKIGHSGTLDPNVDGVLPLAIGAGTKAVPQLMASGKVYTGEITLGFATTTEDLDGEVVDKTPLTQPFTADQLDAALTAWTGNITQIPPMFSAVKVNGHRLYEYARAGETVKRPERQATVSQFTRTDEPVFSATDGTQRFRFEVHVSKGTYIRTLAVDVGKTLGVAAVMSQLTRVKSGGFTLKQAVSIEQLKAHAAAGTLADVIQPIDIAFADLPQVDLTVEQFEAISHGRFLSLDQQTPRVRLHFAGVLKAIYRREDDQYRPDLMFLANEKNV</sequence>
<evidence type="ECO:0000256" key="6">
    <source>
        <dbReference type="SAM" id="Phobius"/>
    </source>
</evidence>
<dbReference type="GO" id="GO:0003723">
    <property type="term" value="F:RNA binding"/>
    <property type="evidence" value="ECO:0007669"/>
    <property type="project" value="InterPro"/>
</dbReference>
<dbReference type="InterPro" id="IPR020103">
    <property type="entry name" value="PsdUridine_synth_cat_dom_sf"/>
</dbReference>
<gene>
    <name evidence="5" type="primary">truB</name>
    <name evidence="9" type="ORF">Lpp22_1037</name>
</gene>
<evidence type="ECO:0000256" key="3">
    <source>
        <dbReference type="ARBA" id="ARBA00022694"/>
    </source>
</evidence>
<dbReference type="PANTHER" id="PTHR13767:SF2">
    <property type="entry name" value="PSEUDOURIDYLATE SYNTHASE TRUB1"/>
    <property type="match status" value="1"/>
</dbReference>
<dbReference type="InterPro" id="IPR032819">
    <property type="entry name" value="TruB_C"/>
</dbReference>
<comment type="similarity">
    <text evidence="2 5">Belongs to the pseudouridine synthase TruB family. Type 1 subfamily.</text>
</comment>
<accession>A0A8E0M6E1</accession>
<dbReference type="NCBIfam" id="TIGR00431">
    <property type="entry name" value="TruB"/>
    <property type="match status" value="1"/>
</dbReference>
<dbReference type="AlphaFoldDB" id="A0A8E0M6E1"/>
<dbReference type="FunFam" id="3.30.2350.10:FF:000011">
    <property type="entry name" value="tRNA pseudouridine synthase B"/>
    <property type="match status" value="1"/>
</dbReference>
<dbReference type="EC" id="5.4.99.25" evidence="5"/>
<evidence type="ECO:0000313" key="10">
    <source>
        <dbReference type="Proteomes" id="UP000014257"/>
    </source>
</evidence>
<feature type="active site" description="Nucleophile" evidence="5">
    <location>
        <position position="306"/>
    </location>
</feature>
<evidence type="ECO:0000256" key="1">
    <source>
        <dbReference type="ARBA" id="ARBA00000385"/>
    </source>
</evidence>
<feature type="domain" description="Pseudouridine synthase II N-terminal" evidence="7">
    <location>
        <begin position="291"/>
        <end position="447"/>
    </location>
</feature>
<keyword evidence="4 5" id="KW-0413">Isomerase</keyword>
<dbReference type="GO" id="GO:0031119">
    <property type="term" value="P:tRNA pseudouridine synthesis"/>
    <property type="evidence" value="ECO:0007669"/>
    <property type="project" value="UniProtKB-UniRule"/>
</dbReference>
<feature type="transmembrane region" description="Helical" evidence="6">
    <location>
        <begin position="203"/>
        <end position="223"/>
    </location>
</feature>
<evidence type="ECO:0000259" key="7">
    <source>
        <dbReference type="Pfam" id="PF01509"/>
    </source>
</evidence>
<dbReference type="Pfam" id="PF01509">
    <property type="entry name" value="TruB_N"/>
    <property type="match status" value="1"/>
</dbReference>
<dbReference type="Pfam" id="PF03741">
    <property type="entry name" value="TerC"/>
    <property type="match status" value="1"/>
</dbReference>
<feature type="transmembrane region" description="Helical" evidence="6">
    <location>
        <begin position="229"/>
        <end position="245"/>
    </location>
</feature>
<dbReference type="CDD" id="cd02573">
    <property type="entry name" value="PseudoU_synth_EcTruB"/>
    <property type="match status" value="1"/>
</dbReference>
<dbReference type="HAMAP" id="MF_01080">
    <property type="entry name" value="TruB_bact"/>
    <property type="match status" value="1"/>
</dbReference>
<comment type="function">
    <text evidence="5">Responsible for synthesis of pseudouridine from uracil-55 in the psi GC loop of transfer RNAs.</text>
</comment>
<dbReference type="InterPro" id="IPR022493">
    <property type="entry name" value="CHP03716_TM_YkoY"/>
</dbReference>
<comment type="catalytic activity">
    <reaction evidence="1 5">
        <text>uridine(55) in tRNA = pseudouridine(55) in tRNA</text>
        <dbReference type="Rhea" id="RHEA:42532"/>
        <dbReference type="Rhea" id="RHEA-COMP:10101"/>
        <dbReference type="Rhea" id="RHEA-COMP:10102"/>
        <dbReference type="ChEBI" id="CHEBI:65314"/>
        <dbReference type="ChEBI" id="CHEBI:65315"/>
        <dbReference type="EC" id="5.4.99.25"/>
    </reaction>
</comment>
<evidence type="ECO:0000259" key="8">
    <source>
        <dbReference type="Pfam" id="PF16198"/>
    </source>
</evidence>
<feature type="domain" description="tRNA pseudouridylate synthase B C-terminal" evidence="8">
    <location>
        <begin position="448"/>
        <end position="506"/>
    </location>
</feature>
<feature type="transmembrane region" description="Helical" evidence="6">
    <location>
        <begin position="171"/>
        <end position="191"/>
    </location>
</feature>
<organism evidence="9 10">
    <name type="scientific">Lacticaseibacillus paracasei subsp. paracasei Lpp22</name>
    <dbReference type="NCBI Taxonomy" id="1256221"/>
    <lineage>
        <taxon>Bacteria</taxon>
        <taxon>Bacillati</taxon>
        <taxon>Bacillota</taxon>
        <taxon>Bacilli</taxon>
        <taxon>Lactobacillales</taxon>
        <taxon>Lactobacillaceae</taxon>
        <taxon>Lacticaseibacillus</taxon>
    </lineage>
</organism>
<feature type="transmembrane region" description="Helical" evidence="6">
    <location>
        <begin position="77"/>
        <end position="99"/>
    </location>
</feature>
<dbReference type="InterPro" id="IPR002501">
    <property type="entry name" value="PsdUridine_synth_N"/>
</dbReference>
<dbReference type="GO" id="GO:0160148">
    <property type="term" value="F:tRNA pseudouridine(55) synthase activity"/>
    <property type="evidence" value="ECO:0007669"/>
    <property type="project" value="UniProtKB-EC"/>
</dbReference>
<proteinExistence type="inferred from homology"/>
<keyword evidence="6" id="KW-1133">Transmembrane helix</keyword>
<protein>
    <recommendedName>
        <fullName evidence="5">tRNA pseudouridine synthase B</fullName>
        <ecNumber evidence="5">5.4.99.25</ecNumber>
    </recommendedName>
    <alternativeName>
        <fullName evidence="5">tRNA pseudouridine(55) synthase</fullName>
        <shortName evidence="5">Psi55 synthase</shortName>
    </alternativeName>
    <alternativeName>
        <fullName evidence="5">tRNA pseudouridylate synthase</fullName>
    </alternativeName>
    <alternativeName>
        <fullName evidence="5">tRNA-uridine isomerase</fullName>
    </alternativeName>
</protein>
<dbReference type="GO" id="GO:1990481">
    <property type="term" value="P:mRNA pseudouridine synthesis"/>
    <property type="evidence" value="ECO:0007669"/>
    <property type="project" value="TreeGrafter"/>
</dbReference>
<dbReference type="GO" id="GO:0016020">
    <property type="term" value="C:membrane"/>
    <property type="evidence" value="ECO:0007669"/>
    <property type="project" value="InterPro"/>
</dbReference>
<dbReference type="InterPro" id="IPR014780">
    <property type="entry name" value="tRNA_psdUridine_synth_TruB"/>
</dbReference>
<dbReference type="Proteomes" id="UP000014257">
    <property type="component" value="Unassembled WGS sequence"/>
</dbReference>